<evidence type="ECO:0000313" key="2">
    <source>
        <dbReference type="Proteomes" id="UP000823388"/>
    </source>
</evidence>
<name>A0A8T0UTJ8_PANVG</name>
<accession>A0A8T0UTJ8</accession>
<evidence type="ECO:0000313" key="1">
    <source>
        <dbReference type="EMBL" id="KAG2625395.1"/>
    </source>
</evidence>
<organism evidence="1 2">
    <name type="scientific">Panicum virgatum</name>
    <name type="common">Blackwell switchgrass</name>
    <dbReference type="NCBI Taxonomy" id="38727"/>
    <lineage>
        <taxon>Eukaryota</taxon>
        <taxon>Viridiplantae</taxon>
        <taxon>Streptophyta</taxon>
        <taxon>Embryophyta</taxon>
        <taxon>Tracheophyta</taxon>
        <taxon>Spermatophyta</taxon>
        <taxon>Magnoliopsida</taxon>
        <taxon>Liliopsida</taxon>
        <taxon>Poales</taxon>
        <taxon>Poaceae</taxon>
        <taxon>PACMAD clade</taxon>
        <taxon>Panicoideae</taxon>
        <taxon>Panicodae</taxon>
        <taxon>Paniceae</taxon>
        <taxon>Panicinae</taxon>
        <taxon>Panicum</taxon>
        <taxon>Panicum sect. Hiantes</taxon>
    </lineage>
</organism>
<sequence>MMIEERKLALDRHVKSLHLKRRGSLHWQDHDDLLVDNIYMANGGDAIPRPDPHSQMSIFSIVFTAYLFCLIEPAVQSML</sequence>
<dbReference type="AlphaFoldDB" id="A0A8T0UTJ8"/>
<comment type="caution">
    <text evidence="1">The sequence shown here is derived from an EMBL/GenBank/DDBJ whole genome shotgun (WGS) entry which is preliminary data.</text>
</comment>
<keyword evidence="2" id="KW-1185">Reference proteome</keyword>
<proteinExistence type="predicted"/>
<reference evidence="1" key="1">
    <citation type="submission" date="2020-05" db="EMBL/GenBank/DDBJ databases">
        <title>WGS assembly of Panicum virgatum.</title>
        <authorList>
            <person name="Lovell J.T."/>
            <person name="Jenkins J."/>
            <person name="Shu S."/>
            <person name="Juenger T.E."/>
            <person name="Schmutz J."/>
        </authorList>
    </citation>
    <scope>NUCLEOTIDE SEQUENCE</scope>
    <source>
        <strain evidence="1">AP13</strain>
    </source>
</reference>
<protein>
    <submittedName>
        <fullName evidence="1">Uncharacterized protein</fullName>
    </submittedName>
</protein>
<gene>
    <name evidence="1" type="ORF">PVAP13_3KG206880</name>
</gene>
<dbReference type="Proteomes" id="UP000823388">
    <property type="component" value="Chromosome 3K"/>
</dbReference>
<dbReference type="EMBL" id="CM029041">
    <property type="protein sequence ID" value="KAG2625395.1"/>
    <property type="molecule type" value="Genomic_DNA"/>
</dbReference>